<keyword evidence="2" id="KW-1185">Reference proteome</keyword>
<dbReference type="Proteomes" id="UP000501780">
    <property type="component" value="Chromosome"/>
</dbReference>
<accession>A0A6H0KQ63</accession>
<dbReference type="Gene3D" id="3.40.50.300">
    <property type="entry name" value="P-loop containing nucleotide triphosphate hydrolases"/>
    <property type="match status" value="1"/>
</dbReference>
<dbReference type="SUPFAM" id="SSF52540">
    <property type="entry name" value="P-loop containing nucleoside triphosphate hydrolases"/>
    <property type="match status" value="1"/>
</dbReference>
<evidence type="ECO:0000313" key="1">
    <source>
        <dbReference type="EMBL" id="QIU95323.1"/>
    </source>
</evidence>
<gene>
    <name evidence="1" type="ORF">BacF7301_14735</name>
</gene>
<organism evidence="1 2">
    <name type="scientific">Bacteroides faecium</name>
    <dbReference type="NCBI Taxonomy" id="2715212"/>
    <lineage>
        <taxon>Bacteria</taxon>
        <taxon>Pseudomonadati</taxon>
        <taxon>Bacteroidota</taxon>
        <taxon>Bacteroidia</taxon>
        <taxon>Bacteroidales</taxon>
        <taxon>Bacteroidaceae</taxon>
        <taxon>Bacteroides</taxon>
    </lineage>
</organism>
<dbReference type="AlphaFoldDB" id="A0A6H0KQ63"/>
<reference evidence="1 2" key="1">
    <citation type="submission" date="2020-03" db="EMBL/GenBank/DDBJ databases">
        <title>Genomic analysis of Bacteroides faecium CBA7301.</title>
        <authorList>
            <person name="Kim J."/>
            <person name="Roh S.W."/>
        </authorList>
    </citation>
    <scope>NUCLEOTIDE SEQUENCE [LARGE SCALE GENOMIC DNA]</scope>
    <source>
        <strain evidence="1 2">CBA7301</strain>
    </source>
</reference>
<dbReference type="RefSeq" id="WP_167963905.1">
    <property type="nucleotide sequence ID" value="NZ_CP050831.1"/>
</dbReference>
<dbReference type="PANTHER" id="PTHR39206:SF1">
    <property type="entry name" value="SLL8004 PROTEIN"/>
    <property type="match status" value="1"/>
</dbReference>
<dbReference type="KEGG" id="bfc:BacF7301_14735"/>
<dbReference type="PANTHER" id="PTHR39206">
    <property type="entry name" value="SLL8004 PROTEIN"/>
    <property type="match status" value="1"/>
</dbReference>
<sequence length="198" mass="22990">MEARPEFTVIAGPNGAGKSRLCPYYLHCKSFDGDLLALSLRKEHPEWEGRWISGTVAGELQKQKDFAIASHKDFAFETNFSNDLILDMINEFREAGYKTTLFYFGLASLDDSTYRVMQRKMFGGHDVADEIIEFNFYEGIKRIQKNLRLFDNITFVDGNSNFGEIVAIYIKKSSKHEVTNHCYEWFNQFFAKEFDKLK</sequence>
<evidence type="ECO:0000313" key="2">
    <source>
        <dbReference type="Proteomes" id="UP000501780"/>
    </source>
</evidence>
<dbReference type="InterPro" id="IPR027417">
    <property type="entry name" value="P-loop_NTPase"/>
</dbReference>
<name>A0A6H0KQ63_9BACE</name>
<protein>
    <recommendedName>
        <fullName evidence="3">UDP-N-acetylglucosamine kinase</fullName>
    </recommendedName>
</protein>
<dbReference type="EMBL" id="CP050831">
    <property type="protein sequence ID" value="QIU95323.1"/>
    <property type="molecule type" value="Genomic_DNA"/>
</dbReference>
<evidence type="ECO:0008006" key="3">
    <source>
        <dbReference type="Google" id="ProtNLM"/>
    </source>
</evidence>
<proteinExistence type="predicted"/>